<dbReference type="PANTHER" id="PTHR18896">
    <property type="entry name" value="PHOSPHOLIPASE D"/>
    <property type="match status" value="1"/>
</dbReference>
<feature type="transmembrane region" description="Helical" evidence="5">
    <location>
        <begin position="687"/>
        <end position="708"/>
    </location>
</feature>
<keyword evidence="5" id="KW-1133">Transmembrane helix</keyword>
<dbReference type="Pfam" id="PF09335">
    <property type="entry name" value="VTT_dom"/>
    <property type="match status" value="1"/>
</dbReference>
<feature type="domain" description="PLD phosphodiesterase" evidence="6">
    <location>
        <begin position="139"/>
        <end position="166"/>
    </location>
</feature>
<evidence type="ECO:0000256" key="2">
    <source>
        <dbReference type="ARBA" id="ARBA00022737"/>
    </source>
</evidence>
<evidence type="ECO:0000256" key="4">
    <source>
        <dbReference type="ARBA" id="ARBA00023098"/>
    </source>
</evidence>
<dbReference type="SUPFAM" id="SSF56024">
    <property type="entry name" value="Phospholipase D/nuclease"/>
    <property type="match status" value="2"/>
</dbReference>
<evidence type="ECO:0000313" key="8">
    <source>
        <dbReference type="Proteomes" id="UP001061302"/>
    </source>
</evidence>
<gene>
    <name evidence="7" type="ORF">N8I74_11570</name>
</gene>
<evidence type="ECO:0000256" key="3">
    <source>
        <dbReference type="ARBA" id="ARBA00022801"/>
    </source>
</evidence>
<organism evidence="7 8">
    <name type="scientific">Chitiniphilus purpureus</name>
    <dbReference type="NCBI Taxonomy" id="2981137"/>
    <lineage>
        <taxon>Bacteria</taxon>
        <taxon>Pseudomonadati</taxon>
        <taxon>Pseudomonadota</taxon>
        <taxon>Betaproteobacteria</taxon>
        <taxon>Neisseriales</taxon>
        <taxon>Chitinibacteraceae</taxon>
        <taxon>Chitiniphilus</taxon>
    </lineage>
</organism>
<evidence type="ECO:0000256" key="5">
    <source>
        <dbReference type="SAM" id="Phobius"/>
    </source>
</evidence>
<dbReference type="PROSITE" id="PS50035">
    <property type="entry name" value="PLD"/>
    <property type="match status" value="2"/>
</dbReference>
<name>A0ABY6DHY5_9NEIS</name>
<accession>A0ABY6DHY5</accession>
<sequence>MTVQQTSSREARPASLFQAGRNCWRIEHADRAAVLVDGEAYFRAVRRAIAAAQRSILIIGWDIDSRLKLIPEGANDGLPEALGDFLHKVVARRKGLHAYVLSWDYTVLFALDREWMSSYKLGWRTHHRLHFRMDGQVPLGGSHHQKVVVIDDKIAFVGGLDLTHDRWDTPAHACGDPLRHSGEGKCYAPFHDVQIMFDGPAALAAGDLARERWYRAAGFYPRRPLEALTPDDPWPQGHVPDFTDVEIAIARTEPELDERPGVQEIRALYGDAIAAARRNIYLENQYFTSGLVAQSLLQRLQEPEGPDVVVVSRQAESGWLEEMTMGVQRARLHARLKAEDRHGRYRMLCPFIPGLSPECVNVHSKVMIIDDEFLSIGSANLNNRSMVLDTECNVAIEARGDPRIRAAIAAIRDRLLGEHLDVAPQQVNETLQREQRLIPAIMALRHEGRSLAELDPVASPEAEALVPALTLLDPEKIVPPEELVAQLVPTETHGPMRGRFITFGVVAVLLCVLAAVWRFTPLSEYMNPQALSQVAQVVQDMPFTPVLVLLVYLLAALLVIPHSVQVAATGLVFGPWAGLAYAVAGTAFTSAVTYGIGHWMGRDTVRRLAGGKLSRLSRTLAKRGVISVALLRQIPLGPYALVNIVCGASHISFRDFMLGTLLGMTPGSVVMLLFLHHFTEAIRNPSMGAFIALAAIAAVLVGVAYAATRILRRRAAERFSTGEA</sequence>
<keyword evidence="5" id="KW-0812">Transmembrane</keyword>
<keyword evidence="5" id="KW-0472">Membrane</keyword>
<evidence type="ECO:0000313" key="7">
    <source>
        <dbReference type="EMBL" id="UXY13960.1"/>
    </source>
</evidence>
<reference evidence="7" key="1">
    <citation type="submission" date="2022-10" db="EMBL/GenBank/DDBJ databases">
        <title>Chitiniphilus purpureus sp. nov., a novel chitin-degrading bacterium isolated from crawfish pond sediment.</title>
        <authorList>
            <person name="Li K."/>
        </authorList>
    </citation>
    <scope>NUCLEOTIDE SEQUENCE</scope>
    <source>
        <strain evidence="7">CD1</strain>
    </source>
</reference>
<keyword evidence="2" id="KW-0677">Repeat</keyword>
<evidence type="ECO:0000256" key="1">
    <source>
        <dbReference type="ARBA" id="ARBA00000798"/>
    </source>
</evidence>
<dbReference type="Pfam" id="PF13091">
    <property type="entry name" value="PLDc_2"/>
    <property type="match status" value="1"/>
</dbReference>
<feature type="transmembrane region" description="Helical" evidence="5">
    <location>
        <begin position="541"/>
        <end position="564"/>
    </location>
</feature>
<dbReference type="PANTHER" id="PTHR18896:SF76">
    <property type="entry name" value="PHOSPHOLIPASE"/>
    <property type="match status" value="1"/>
</dbReference>
<protein>
    <submittedName>
        <fullName evidence="7">VTT domain-containing protein</fullName>
    </submittedName>
</protein>
<feature type="transmembrane region" description="Helical" evidence="5">
    <location>
        <begin position="576"/>
        <end position="597"/>
    </location>
</feature>
<dbReference type="CDD" id="cd09143">
    <property type="entry name" value="PLDc_vPLD1_2_like_bac_2"/>
    <property type="match status" value="1"/>
</dbReference>
<keyword evidence="4" id="KW-0443">Lipid metabolism</keyword>
<dbReference type="CDD" id="cd09140">
    <property type="entry name" value="PLDc_vPLD1_2_like_bac_1"/>
    <property type="match status" value="1"/>
</dbReference>
<dbReference type="Proteomes" id="UP001061302">
    <property type="component" value="Chromosome"/>
</dbReference>
<dbReference type="InterPro" id="IPR001736">
    <property type="entry name" value="PLipase_D/transphosphatidylase"/>
</dbReference>
<dbReference type="Pfam" id="PF00614">
    <property type="entry name" value="PLDc"/>
    <property type="match status" value="1"/>
</dbReference>
<feature type="transmembrane region" description="Helical" evidence="5">
    <location>
        <begin position="656"/>
        <end position="675"/>
    </location>
</feature>
<comment type="catalytic activity">
    <reaction evidence="1">
        <text>a 1,2-diacyl-sn-glycero-3-phosphocholine + H2O = a 1,2-diacyl-sn-glycero-3-phosphate + choline + H(+)</text>
        <dbReference type="Rhea" id="RHEA:14445"/>
        <dbReference type="ChEBI" id="CHEBI:15354"/>
        <dbReference type="ChEBI" id="CHEBI:15377"/>
        <dbReference type="ChEBI" id="CHEBI:15378"/>
        <dbReference type="ChEBI" id="CHEBI:57643"/>
        <dbReference type="ChEBI" id="CHEBI:58608"/>
        <dbReference type="EC" id="3.1.4.4"/>
    </reaction>
</comment>
<keyword evidence="8" id="KW-1185">Reference proteome</keyword>
<proteinExistence type="predicted"/>
<dbReference type="InterPro" id="IPR025202">
    <property type="entry name" value="PLD-like_dom"/>
</dbReference>
<dbReference type="RefSeq" id="WP_263123258.1">
    <property type="nucleotide sequence ID" value="NZ_CP106753.1"/>
</dbReference>
<feature type="domain" description="PLD phosphodiesterase" evidence="6">
    <location>
        <begin position="363"/>
        <end position="385"/>
    </location>
</feature>
<dbReference type="EMBL" id="CP106753">
    <property type="protein sequence ID" value="UXY13960.1"/>
    <property type="molecule type" value="Genomic_DNA"/>
</dbReference>
<dbReference type="InterPro" id="IPR032816">
    <property type="entry name" value="VTT_dom"/>
</dbReference>
<keyword evidence="3" id="KW-0378">Hydrolase</keyword>
<dbReference type="SMART" id="SM00155">
    <property type="entry name" value="PLDc"/>
    <property type="match status" value="2"/>
</dbReference>
<evidence type="ECO:0000259" key="6">
    <source>
        <dbReference type="PROSITE" id="PS50035"/>
    </source>
</evidence>
<feature type="transmembrane region" description="Helical" evidence="5">
    <location>
        <begin position="500"/>
        <end position="520"/>
    </location>
</feature>
<dbReference type="InterPro" id="IPR015679">
    <property type="entry name" value="PLipase_D_fam"/>
</dbReference>
<dbReference type="Gene3D" id="3.30.870.10">
    <property type="entry name" value="Endonuclease Chain A"/>
    <property type="match status" value="2"/>
</dbReference>